<evidence type="ECO:0000313" key="3">
    <source>
        <dbReference type="Proteomes" id="UP001230188"/>
    </source>
</evidence>
<comment type="caution">
    <text evidence="2">The sequence shown here is derived from an EMBL/GenBank/DDBJ whole genome shotgun (WGS) entry which is preliminary data.</text>
</comment>
<dbReference type="PANTHER" id="PTHR38130">
    <property type="entry name" value="EF-HAND DOMAIN-CONTAINING PROTEIN"/>
    <property type="match status" value="1"/>
</dbReference>
<evidence type="ECO:0000256" key="1">
    <source>
        <dbReference type="SAM" id="MobiDB-lite"/>
    </source>
</evidence>
<proteinExistence type="predicted"/>
<dbReference type="AlphaFoldDB" id="A0AAD7UKY5"/>
<feature type="region of interest" description="Disordered" evidence="1">
    <location>
        <begin position="326"/>
        <end position="365"/>
    </location>
</feature>
<feature type="compositionally biased region" description="Basic and acidic residues" evidence="1">
    <location>
        <begin position="346"/>
        <end position="357"/>
    </location>
</feature>
<dbReference type="PANTHER" id="PTHR38130:SF1">
    <property type="entry name" value="EF-HAND DOMAIN-CONTAINING PROTEIN"/>
    <property type="match status" value="1"/>
</dbReference>
<sequence length="365" mass="41265">MGVVDCEERFITMSLGSRGPATIPNRVRHVGTHVSNRLDDIDGAKPELKYLRYTSRPDFYRTEDIDGTAPMKLHKKMSRAEDDRPPIEGSVPKRTLFRTSRLVNPLDPDYKLPSCTPAEPFVPRYVRDSFEVKDIEGTAPRARFRFSQRKTHACDDIEGTRSGWRPRNERVRRDGPPVDFMNVKDINDIGFKTRRTTDPLRPTHRINGMCIKDDMVKTMPKKLPKATQGPFFPLHTQDIDGAQCGWKPPHAIQPPLDQRRHFRNTNYVGDIQGAQSDSVRYAIRTERKTNPLNPNYKSLDGNLLADPTKPDFSHLLAILNANKKREAAKPASGVALRSNTAPAEPSSRREAAQREADVAAVRALP</sequence>
<keyword evidence="3" id="KW-1185">Reference proteome</keyword>
<reference evidence="2" key="1">
    <citation type="submission" date="2023-01" db="EMBL/GenBank/DDBJ databases">
        <title>Metagenome sequencing of chrysophaentin producing Chrysophaeum taylorii.</title>
        <authorList>
            <person name="Davison J."/>
            <person name="Bewley C."/>
        </authorList>
    </citation>
    <scope>NUCLEOTIDE SEQUENCE</scope>
    <source>
        <strain evidence="2">NIES-1699</strain>
    </source>
</reference>
<accession>A0AAD7UKY5</accession>
<dbReference type="Proteomes" id="UP001230188">
    <property type="component" value="Unassembled WGS sequence"/>
</dbReference>
<organism evidence="2 3">
    <name type="scientific">Chrysophaeum taylorii</name>
    <dbReference type="NCBI Taxonomy" id="2483200"/>
    <lineage>
        <taxon>Eukaryota</taxon>
        <taxon>Sar</taxon>
        <taxon>Stramenopiles</taxon>
        <taxon>Ochrophyta</taxon>
        <taxon>Pelagophyceae</taxon>
        <taxon>Pelagomonadales</taxon>
        <taxon>Pelagomonadaceae</taxon>
        <taxon>Chrysophaeum</taxon>
    </lineage>
</organism>
<dbReference type="EMBL" id="JAQMWT010000119">
    <property type="protein sequence ID" value="KAJ8610107.1"/>
    <property type="molecule type" value="Genomic_DNA"/>
</dbReference>
<gene>
    <name evidence="2" type="ORF">CTAYLR_007080</name>
</gene>
<name>A0AAD7UKY5_9STRA</name>
<evidence type="ECO:0000313" key="2">
    <source>
        <dbReference type="EMBL" id="KAJ8610107.1"/>
    </source>
</evidence>
<protein>
    <submittedName>
        <fullName evidence="2">Uncharacterized protein</fullName>
    </submittedName>
</protein>